<accession>A0A1R0IKT9</accession>
<dbReference type="InterPro" id="IPR038078">
    <property type="entry name" value="PhoU-like_sf"/>
</dbReference>
<dbReference type="RefSeq" id="WP_028962750.1">
    <property type="nucleotide sequence ID" value="NZ_LGRO01000002.1"/>
</dbReference>
<feature type="domain" description="PhoU" evidence="8">
    <location>
        <begin position="120"/>
        <end position="205"/>
    </location>
</feature>
<comment type="subunit">
    <text evidence="3 7">Homodimer.</text>
</comment>
<dbReference type="FunFam" id="1.20.58.220:FF:000004">
    <property type="entry name" value="Phosphate-specific transport system accessory protein PhoU"/>
    <property type="match status" value="1"/>
</dbReference>
<protein>
    <recommendedName>
        <fullName evidence="7">Phosphate-specific transport system accessory protein PhoU</fullName>
    </recommendedName>
</protein>
<dbReference type="InterPro" id="IPR028366">
    <property type="entry name" value="PhoU"/>
</dbReference>
<dbReference type="PANTHER" id="PTHR42930">
    <property type="entry name" value="PHOSPHATE-SPECIFIC TRANSPORT SYSTEM ACCESSORY PROTEIN PHOU"/>
    <property type="match status" value="1"/>
</dbReference>
<reference evidence="9 10" key="1">
    <citation type="journal article" date="2014" name="BMC Genomics">
        <title>Comparison of environmental and isolate Sulfobacillus genomes reveals diverse carbon, sulfur, nitrogen, and hydrogen metabolisms.</title>
        <authorList>
            <person name="Justice N.B."/>
            <person name="Norman A."/>
            <person name="Brown C.T."/>
            <person name="Singh A."/>
            <person name="Thomas B.C."/>
            <person name="Banfield J.F."/>
        </authorList>
    </citation>
    <scope>NUCLEOTIDE SEQUENCE [LARGE SCALE GENOMIC DNA]</scope>
    <source>
        <strain evidence="9">AMDSBA5</strain>
    </source>
</reference>
<dbReference type="EMBL" id="PXYX01000006">
    <property type="protein sequence ID" value="PSR28520.1"/>
    <property type="molecule type" value="Genomic_DNA"/>
</dbReference>
<dbReference type="GO" id="GO:0006817">
    <property type="term" value="P:phosphate ion transport"/>
    <property type="evidence" value="ECO:0007669"/>
    <property type="project" value="UniProtKB-KW"/>
</dbReference>
<dbReference type="Pfam" id="PF01895">
    <property type="entry name" value="PhoU"/>
    <property type="match status" value="2"/>
</dbReference>
<feature type="domain" description="PhoU" evidence="8">
    <location>
        <begin position="17"/>
        <end position="104"/>
    </location>
</feature>
<dbReference type="OrthoDB" id="9814256at2"/>
<dbReference type="Proteomes" id="UP000242705">
    <property type="component" value="Unassembled WGS sequence"/>
</dbReference>
<evidence type="ECO:0000256" key="1">
    <source>
        <dbReference type="ARBA" id="ARBA00004496"/>
    </source>
</evidence>
<comment type="similarity">
    <text evidence="2 7">Belongs to the PhoU family.</text>
</comment>
<comment type="caution">
    <text evidence="9">The sequence shown here is derived from an EMBL/GenBank/DDBJ whole genome shotgun (WGS) entry which is preliminary data.</text>
</comment>
<evidence type="ECO:0000313" key="9">
    <source>
        <dbReference type="EMBL" id="PSR28520.1"/>
    </source>
</evidence>
<evidence type="ECO:0000256" key="2">
    <source>
        <dbReference type="ARBA" id="ARBA00008107"/>
    </source>
</evidence>
<keyword evidence="6 7" id="KW-0592">Phosphate transport</keyword>
<dbReference type="AlphaFoldDB" id="A0A1R0IKT9"/>
<dbReference type="GO" id="GO:0045936">
    <property type="term" value="P:negative regulation of phosphate metabolic process"/>
    <property type="evidence" value="ECO:0007669"/>
    <property type="project" value="InterPro"/>
</dbReference>
<evidence type="ECO:0000256" key="7">
    <source>
        <dbReference type="PIRNR" id="PIRNR003107"/>
    </source>
</evidence>
<organism evidence="9 10">
    <name type="scientific">Sulfobacillus thermosulfidooxidans</name>
    <dbReference type="NCBI Taxonomy" id="28034"/>
    <lineage>
        <taxon>Bacteria</taxon>
        <taxon>Bacillati</taxon>
        <taxon>Bacillota</taxon>
        <taxon>Clostridia</taxon>
        <taxon>Eubacteriales</taxon>
        <taxon>Clostridiales Family XVII. Incertae Sedis</taxon>
        <taxon>Sulfobacillus</taxon>
    </lineage>
</organism>
<keyword evidence="5 7" id="KW-0963">Cytoplasm</keyword>
<dbReference type="PANTHER" id="PTHR42930:SF3">
    <property type="entry name" value="PHOSPHATE-SPECIFIC TRANSPORT SYSTEM ACCESSORY PROTEIN PHOU"/>
    <property type="match status" value="1"/>
</dbReference>
<comment type="function">
    <text evidence="7">Plays a role in the regulation of phosphate uptake.</text>
</comment>
<evidence type="ECO:0000256" key="6">
    <source>
        <dbReference type="ARBA" id="ARBA00022592"/>
    </source>
</evidence>
<gene>
    <name evidence="9" type="primary">phoU</name>
    <name evidence="9" type="ORF">C7B47_04960</name>
</gene>
<dbReference type="GO" id="GO:0005737">
    <property type="term" value="C:cytoplasm"/>
    <property type="evidence" value="ECO:0007669"/>
    <property type="project" value="UniProtKB-SubCell"/>
</dbReference>
<evidence type="ECO:0000256" key="3">
    <source>
        <dbReference type="ARBA" id="ARBA00011738"/>
    </source>
</evidence>
<evidence type="ECO:0000259" key="8">
    <source>
        <dbReference type="Pfam" id="PF01895"/>
    </source>
</evidence>
<evidence type="ECO:0000313" key="10">
    <source>
        <dbReference type="Proteomes" id="UP000242705"/>
    </source>
</evidence>
<dbReference type="GO" id="GO:0030643">
    <property type="term" value="P:intracellular phosphate ion homeostasis"/>
    <property type="evidence" value="ECO:0007669"/>
    <property type="project" value="InterPro"/>
</dbReference>
<dbReference type="InterPro" id="IPR026022">
    <property type="entry name" value="PhoU_dom"/>
</dbReference>
<dbReference type="Gene3D" id="1.20.58.220">
    <property type="entry name" value="Phosphate transport system protein phou homolog 2, domain 2"/>
    <property type="match status" value="1"/>
</dbReference>
<keyword evidence="4 7" id="KW-0813">Transport</keyword>
<dbReference type="SUPFAM" id="SSF109755">
    <property type="entry name" value="PhoU-like"/>
    <property type="match status" value="1"/>
</dbReference>
<sequence>MVRQTFHHQLTELEQELIRMGALVEDQLRRAVRSLTEQDVALAHQVIADDDRVDAMEMDIERRCLTLLALQQPLASDLRVVSTVLKIITDLERMADHASDIAKVTVRLNHEPPIKPLIDIPEMARLTSSMVRLALNAYIHRSIEEAMTMIRLDDDVDHLYARVFRELLEIMRAQPETIGQGTYLLFVANYIERVADHATNLGEWVIYMVSGQRQELND</sequence>
<evidence type="ECO:0000256" key="5">
    <source>
        <dbReference type="ARBA" id="ARBA00022490"/>
    </source>
</evidence>
<name>A0A1R0IKT9_SULTH</name>
<evidence type="ECO:0000256" key="4">
    <source>
        <dbReference type="ARBA" id="ARBA00022448"/>
    </source>
</evidence>
<dbReference type="NCBIfam" id="TIGR02135">
    <property type="entry name" value="phoU_full"/>
    <property type="match status" value="1"/>
</dbReference>
<proteinExistence type="inferred from homology"/>
<comment type="subcellular location">
    <subcellularLocation>
        <location evidence="1 7">Cytoplasm</location>
    </subcellularLocation>
</comment>
<dbReference type="PIRSF" id="PIRSF003107">
    <property type="entry name" value="PhoU"/>
    <property type="match status" value="1"/>
</dbReference>